<reference evidence="2" key="2">
    <citation type="submission" date="2014-09" db="EMBL/GenBank/DDBJ databases">
        <authorList>
            <consortium name="NBRP consortium"/>
            <person name="Sawabe T."/>
            <person name="Meirelles P."/>
            <person name="Nakanishi M."/>
            <person name="Sayaka M."/>
            <person name="Hattori M."/>
            <person name="Ohkuma M."/>
        </authorList>
    </citation>
    <scope>NUCLEOTIDE SEQUENCE [LARGE SCALE GENOMIC DNA]</scope>
    <source>
        <strain evidence="2">JCM 19239</strain>
    </source>
</reference>
<evidence type="ECO:0000313" key="1">
    <source>
        <dbReference type="EMBL" id="GAL28578.1"/>
    </source>
</evidence>
<organism evidence="1 2">
    <name type="scientific">Vibrio variabilis</name>
    <dbReference type="NCBI Taxonomy" id="990271"/>
    <lineage>
        <taxon>Bacteria</taxon>
        <taxon>Pseudomonadati</taxon>
        <taxon>Pseudomonadota</taxon>
        <taxon>Gammaproteobacteria</taxon>
        <taxon>Vibrionales</taxon>
        <taxon>Vibrionaceae</taxon>
        <taxon>Vibrio</taxon>
    </lineage>
</organism>
<name>A0ABQ0JII1_9VIBR</name>
<dbReference type="EMBL" id="BBMS01000046">
    <property type="protein sequence ID" value="GAL28578.1"/>
    <property type="molecule type" value="Genomic_DNA"/>
</dbReference>
<comment type="caution">
    <text evidence="1">The sequence shown here is derived from an EMBL/GenBank/DDBJ whole genome shotgun (WGS) entry which is preliminary data.</text>
</comment>
<accession>A0ABQ0JII1</accession>
<dbReference type="Proteomes" id="UP000029223">
    <property type="component" value="Unassembled WGS sequence"/>
</dbReference>
<gene>
    <name evidence="1" type="ORF">JCM19239_5761</name>
</gene>
<proteinExistence type="predicted"/>
<reference evidence="2" key="1">
    <citation type="submission" date="2014-09" db="EMBL/GenBank/DDBJ databases">
        <title>Vibrio variabilis JCM 19239. (C206) whole genome shotgun sequence.</title>
        <authorList>
            <person name="Sawabe T."/>
            <person name="Meirelles P."/>
            <person name="Nakanishi M."/>
            <person name="Sayaka M."/>
            <person name="Hattori M."/>
            <person name="Ohkuma M."/>
        </authorList>
    </citation>
    <scope>NUCLEOTIDE SEQUENCE [LARGE SCALE GENOMIC DNA]</scope>
    <source>
        <strain evidence="2">JCM 19239</strain>
    </source>
</reference>
<protein>
    <submittedName>
        <fullName evidence="1">Uncharacterized protein</fullName>
    </submittedName>
</protein>
<keyword evidence="2" id="KW-1185">Reference proteome</keyword>
<sequence length="73" mass="8323">MPKSRETAEYIKAVEPKVRDEHIYQCYTDTLDKLSETIDQKSVNIEHAYDELSIAAWLLGLLGAITIIKEIVT</sequence>
<evidence type="ECO:0000313" key="2">
    <source>
        <dbReference type="Proteomes" id="UP000029223"/>
    </source>
</evidence>